<evidence type="ECO:0000256" key="17">
    <source>
        <dbReference type="ARBA" id="ARBA00081344"/>
    </source>
</evidence>
<evidence type="ECO:0000256" key="4">
    <source>
        <dbReference type="ARBA" id="ARBA00022664"/>
    </source>
</evidence>
<evidence type="ECO:0000256" key="14">
    <source>
        <dbReference type="ARBA" id="ARBA00075153"/>
    </source>
</evidence>
<feature type="active site" description="Nucleophile" evidence="18">
    <location>
        <position position="136"/>
    </location>
</feature>
<evidence type="ECO:0000256" key="5">
    <source>
        <dbReference type="ARBA" id="ARBA00022694"/>
    </source>
</evidence>
<evidence type="ECO:0000256" key="18">
    <source>
        <dbReference type="PIRSR" id="PIRSR641708-1"/>
    </source>
</evidence>
<comment type="catalytic activity">
    <reaction evidence="8">
        <text>a uridine in tRNA = a pseudouridine in tRNA</text>
        <dbReference type="Rhea" id="RHEA:54572"/>
        <dbReference type="Rhea" id="RHEA-COMP:13339"/>
        <dbReference type="Rhea" id="RHEA-COMP:13934"/>
        <dbReference type="ChEBI" id="CHEBI:65314"/>
        <dbReference type="ChEBI" id="CHEBI:65315"/>
    </reaction>
</comment>
<evidence type="ECO:0000256" key="19">
    <source>
        <dbReference type="PIRSR" id="PIRSR641708-2"/>
    </source>
</evidence>
<feature type="region of interest" description="Disordered" evidence="20">
    <location>
        <begin position="28"/>
        <end position="61"/>
    </location>
</feature>
<comment type="similarity">
    <text evidence="3">Belongs to the tRNA pseudouridine synthase TruA family.</text>
</comment>
<organism evidence="22 23">
    <name type="scientific">Cryptolaemus montrouzieri</name>
    <dbReference type="NCBI Taxonomy" id="559131"/>
    <lineage>
        <taxon>Eukaryota</taxon>
        <taxon>Metazoa</taxon>
        <taxon>Ecdysozoa</taxon>
        <taxon>Arthropoda</taxon>
        <taxon>Hexapoda</taxon>
        <taxon>Insecta</taxon>
        <taxon>Pterygota</taxon>
        <taxon>Neoptera</taxon>
        <taxon>Endopterygota</taxon>
        <taxon>Coleoptera</taxon>
        <taxon>Polyphaga</taxon>
        <taxon>Cucujiformia</taxon>
        <taxon>Coccinelloidea</taxon>
        <taxon>Coccinellidae</taxon>
        <taxon>Scymninae</taxon>
        <taxon>Scymnini</taxon>
        <taxon>Cryptolaemus</taxon>
    </lineage>
</organism>
<name>A0ABD2P454_9CUCU</name>
<dbReference type="EC" id="5.4.99.12" evidence="12"/>
<evidence type="ECO:0000256" key="15">
    <source>
        <dbReference type="ARBA" id="ARBA00079087"/>
    </source>
</evidence>
<dbReference type="InterPro" id="IPR020095">
    <property type="entry name" value="PsdUridine_synth_TruA_C"/>
</dbReference>
<dbReference type="InterPro" id="IPR041708">
    <property type="entry name" value="PUS1/PUS2-like"/>
</dbReference>
<comment type="function">
    <text evidence="10">Pseudouridylate synthase that catalyzes pseudouridylation of tRNAs and mRNAs. Acts on positions 27/28 in the anticodon stem and also positions 34 and 36 in the anticodon of an intron containing tRNA. Also catalyzes pseudouridylation of mRNAs: mediates pseudouridylation of mRNAs with the consensus sequence 5'-UGUAG-3'. Acts as a regulator of pre-mRNA splicing by mediating pseudouridylation of pre-mRNAs at locations associated with alternatively spliced regions. Pseudouridylation of pre-mRNAs near splice sites directly regulates mRNA splicing and mRNA 3'-end processing. Involved in regulation of nuclear receptor activity through pseudouridylation of SRA1 mRNA.</text>
</comment>
<comment type="caution">
    <text evidence="22">The sequence shown here is derived from an EMBL/GenBank/DDBJ whole genome shotgun (WGS) entry which is preliminary data.</text>
</comment>
<dbReference type="SUPFAM" id="SSF55120">
    <property type="entry name" value="Pseudouridine synthase"/>
    <property type="match status" value="1"/>
</dbReference>
<dbReference type="InterPro" id="IPR020103">
    <property type="entry name" value="PsdUridine_synth_cat_dom_sf"/>
</dbReference>
<evidence type="ECO:0000256" key="16">
    <source>
        <dbReference type="ARBA" id="ARBA00080849"/>
    </source>
</evidence>
<evidence type="ECO:0000313" key="22">
    <source>
        <dbReference type="EMBL" id="KAL3285507.1"/>
    </source>
</evidence>
<dbReference type="Proteomes" id="UP001516400">
    <property type="component" value="Unassembled WGS sequence"/>
</dbReference>
<comment type="catalytic activity">
    <reaction evidence="1">
        <text>a uridine in mRNA = a pseudouridine in mRNA</text>
        <dbReference type="Rhea" id="RHEA:56644"/>
        <dbReference type="Rhea" id="RHEA-COMP:14658"/>
        <dbReference type="Rhea" id="RHEA-COMP:14659"/>
        <dbReference type="ChEBI" id="CHEBI:65314"/>
        <dbReference type="ChEBI" id="CHEBI:65315"/>
    </reaction>
</comment>
<comment type="subunit">
    <text evidence="11">Monomer. Forms a complex with RARG and the SRA1 RNA in the nucleus.</text>
</comment>
<accession>A0ABD2P454</accession>
<evidence type="ECO:0000256" key="13">
    <source>
        <dbReference type="ARBA" id="ARBA00068582"/>
    </source>
</evidence>
<dbReference type="GO" id="GO:0005634">
    <property type="term" value="C:nucleus"/>
    <property type="evidence" value="ECO:0007669"/>
    <property type="project" value="UniProtKB-SubCell"/>
</dbReference>
<keyword evidence="7" id="KW-0539">Nucleus</keyword>
<evidence type="ECO:0000256" key="7">
    <source>
        <dbReference type="ARBA" id="ARBA00023242"/>
    </source>
</evidence>
<dbReference type="GO" id="GO:0160147">
    <property type="term" value="F:tRNA pseudouridine(38-40) synthase activity"/>
    <property type="evidence" value="ECO:0007669"/>
    <property type="project" value="UniProtKB-EC"/>
</dbReference>
<dbReference type="InterPro" id="IPR001406">
    <property type="entry name" value="PsdUridine_synth_TruA"/>
</dbReference>
<keyword evidence="4" id="KW-0507">mRNA processing</keyword>
<dbReference type="PANTHER" id="PTHR11142">
    <property type="entry name" value="PSEUDOURIDYLATE SYNTHASE"/>
    <property type="match status" value="1"/>
</dbReference>
<keyword evidence="5" id="KW-0819">tRNA processing</keyword>
<evidence type="ECO:0000256" key="9">
    <source>
        <dbReference type="ARBA" id="ARBA00052184"/>
    </source>
</evidence>
<comment type="catalytic activity">
    <reaction evidence="9">
        <text>uridine(38/39/40) in tRNA = pseudouridine(38/39/40) in tRNA</text>
        <dbReference type="Rhea" id="RHEA:22376"/>
        <dbReference type="Rhea" id="RHEA-COMP:10085"/>
        <dbReference type="Rhea" id="RHEA-COMP:10087"/>
        <dbReference type="ChEBI" id="CHEBI:65314"/>
        <dbReference type="ChEBI" id="CHEBI:65315"/>
        <dbReference type="EC" id="5.4.99.12"/>
    </reaction>
</comment>
<evidence type="ECO:0000256" key="8">
    <source>
        <dbReference type="ARBA" id="ARBA00036943"/>
    </source>
</evidence>
<evidence type="ECO:0000259" key="21">
    <source>
        <dbReference type="Pfam" id="PF01416"/>
    </source>
</evidence>
<sequence>MLKYFRKITILNQKSPLSLFQMEPKLKKPKYDGRSKKRQWQDRRSDRNLPDEKDVKKGKFDDCNSTESESFERIKRKKYAMLLGYCGVDYYGMQRNPSMRTIEEDLLKALFSTNHITEDSYDVVQNMQFQRAARTDKGVSAVRQVVSLKLPETVDIVEINKKLPEIIRVFGVKKVTKGFNSKTNCDGRTYSYTLPTVSFSDKDVALEQHGFRLDDDTFHRVNNVLSRFVGTKNFHNFTSKKSSNDPSANRYIKSFICERPFLRNDVEFAVLKVQGQSFMLHQIRKMVALMLAIIRNHTDETILNQAFSSEKVNIPRAPGLGLLLEFVHYDRYNYRYGEDGIHEKLNWEEYENDVEAFKDKYILPTITNTEISEKEMVMWLGKLRRHRYDDLEEKIDEEDEKSDNDNNKEDNNLKNIENIT</sequence>
<evidence type="ECO:0000256" key="1">
    <source>
        <dbReference type="ARBA" id="ARBA00001166"/>
    </source>
</evidence>
<evidence type="ECO:0000256" key="3">
    <source>
        <dbReference type="ARBA" id="ARBA00009375"/>
    </source>
</evidence>
<evidence type="ECO:0000256" key="2">
    <source>
        <dbReference type="ARBA" id="ARBA00004123"/>
    </source>
</evidence>
<evidence type="ECO:0000313" key="23">
    <source>
        <dbReference type="Proteomes" id="UP001516400"/>
    </source>
</evidence>
<dbReference type="FunFam" id="3.30.70.580:FF:000002">
    <property type="entry name" value="tRNA pseudouridine synthase"/>
    <property type="match status" value="1"/>
</dbReference>
<dbReference type="GO" id="GO:0006397">
    <property type="term" value="P:mRNA processing"/>
    <property type="evidence" value="ECO:0007669"/>
    <property type="project" value="UniProtKB-KW"/>
</dbReference>
<keyword evidence="6" id="KW-0413">Isomerase</keyword>
<dbReference type="Gene3D" id="3.30.70.580">
    <property type="entry name" value="Pseudouridine synthase I, catalytic domain, N-terminal subdomain"/>
    <property type="match status" value="1"/>
</dbReference>
<dbReference type="InterPro" id="IPR020094">
    <property type="entry name" value="TruA/RsuA/RluB/E/F_N"/>
</dbReference>
<keyword evidence="23" id="KW-1185">Reference proteome</keyword>
<evidence type="ECO:0000256" key="10">
    <source>
        <dbReference type="ARBA" id="ARBA00053709"/>
    </source>
</evidence>
<reference evidence="22 23" key="1">
    <citation type="journal article" date="2021" name="BMC Biol.">
        <title>Horizontally acquired antibacterial genes associated with adaptive radiation of ladybird beetles.</title>
        <authorList>
            <person name="Li H.S."/>
            <person name="Tang X.F."/>
            <person name="Huang Y.H."/>
            <person name="Xu Z.Y."/>
            <person name="Chen M.L."/>
            <person name="Du X.Y."/>
            <person name="Qiu B.Y."/>
            <person name="Chen P.T."/>
            <person name="Zhang W."/>
            <person name="Slipinski A."/>
            <person name="Escalona H.E."/>
            <person name="Waterhouse R.M."/>
            <person name="Zwick A."/>
            <person name="Pang H."/>
        </authorList>
    </citation>
    <scope>NUCLEOTIDE SEQUENCE [LARGE SCALE GENOMIC DNA]</scope>
    <source>
        <strain evidence="22">SYSU2018</strain>
    </source>
</reference>
<gene>
    <name evidence="22" type="ORF">HHI36_000039</name>
</gene>
<protein>
    <recommendedName>
        <fullName evidence="13">Pseudouridylate synthase 1 homolog</fullName>
        <ecNumber evidence="12">5.4.99.12</ecNumber>
    </recommendedName>
    <alternativeName>
        <fullName evidence="14">tRNA pseudouridine synthase 1</fullName>
    </alternativeName>
    <alternativeName>
        <fullName evidence="17">tRNA pseudouridine(38-40) synthase</fullName>
    </alternativeName>
    <alternativeName>
        <fullName evidence="15">tRNA pseudouridylate synthase I</fullName>
    </alternativeName>
    <alternativeName>
        <fullName evidence="16">tRNA-uridine isomerase I</fullName>
    </alternativeName>
</protein>
<feature type="compositionally biased region" description="Basic and acidic residues" evidence="20">
    <location>
        <begin position="403"/>
        <end position="412"/>
    </location>
</feature>
<proteinExistence type="inferred from homology"/>
<evidence type="ECO:0000256" key="20">
    <source>
        <dbReference type="SAM" id="MobiDB-lite"/>
    </source>
</evidence>
<evidence type="ECO:0000256" key="12">
    <source>
        <dbReference type="ARBA" id="ARBA00066509"/>
    </source>
</evidence>
<comment type="subcellular location">
    <subcellularLocation>
        <location evidence="2">Nucleus</location>
    </subcellularLocation>
</comment>
<dbReference type="EMBL" id="JABFTP020000185">
    <property type="protein sequence ID" value="KAL3285507.1"/>
    <property type="molecule type" value="Genomic_DNA"/>
</dbReference>
<dbReference type="NCBIfam" id="TIGR00071">
    <property type="entry name" value="hisT_truA"/>
    <property type="match status" value="1"/>
</dbReference>
<dbReference type="Pfam" id="PF01416">
    <property type="entry name" value="PseudoU_synth_1"/>
    <property type="match status" value="1"/>
</dbReference>
<evidence type="ECO:0000256" key="6">
    <source>
        <dbReference type="ARBA" id="ARBA00023235"/>
    </source>
</evidence>
<feature type="region of interest" description="Disordered" evidence="20">
    <location>
        <begin position="395"/>
        <end position="420"/>
    </location>
</feature>
<dbReference type="GO" id="GO:0031119">
    <property type="term" value="P:tRNA pseudouridine synthesis"/>
    <property type="evidence" value="ECO:0007669"/>
    <property type="project" value="UniProtKB-ARBA"/>
</dbReference>
<feature type="binding site" evidence="19">
    <location>
        <position position="190"/>
    </location>
    <ligand>
        <name>substrate</name>
    </ligand>
</feature>
<dbReference type="PANTHER" id="PTHR11142:SF4">
    <property type="entry name" value="PSEUDOURIDYLATE SYNTHASE 1 HOMOLOG"/>
    <property type="match status" value="1"/>
</dbReference>
<dbReference type="AlphaFoldDB" id="A0ABD2P454"/>
<dbReference type="InterPro" id="IPR020097">
    <property type="entry name" value="PsdUridine_synth_TruA_a/b_dom"/>
</dbReference>
<dbReference type="CDD" id="cd02568">
    <property type="entry name" value="PseudoU_synth_PUS1_PUS2"/>
    <property type="match status" value="1"/>
</dbReference>
<feature type="domain" description="Pseudouridine synthase I TruA alpha/beta" evidence="21">
    <location>
        <begin position="227"/>
        <end position="330"/>
    </location>
</feature>
<dbReference type="Gene3D" id="3.30.70.660">
    <property type="entry name" value="Pseudouridine synthase I, catalytic domain, C-terminal subdomain"/>
    <property type="match status" value="1"/>
</dbReference>
<dbReference type="FunFam" id="3.30.70.660:FF:000002">
    <property type="entry name" value="tRNA pseudouridine synthase"/>
    <property type="match status" value="1"/>
</dbReference>
<evidence type="ECO:0000256" key="11">
    <source>
        <dbReference type="ARBA" id="ARBA00064589"/>
    </source>
</evidence>